<dbReference type="AlphaFoldDB" id="A0AAF0GUK8"/>
<name>A0AAF0GUK8_LATSK</name>
<accession>A0AAF0GUK8</accession>
<proteinExistence type="predicted"/>
<dbReference type="EMBL" id="CP122959">
    <property type="protein sequence ID" value="WGI20127.1"/>
    <property type="molecule type" value="Genomic_DNA"/>
</dbReference>
<evidence type="ECO:0000313" key="2">
    <source>
        <dbReference type="Proteomes" id="UP001179858"/>
    </source>
</evidence>
<gene>
    <name evidence="1" type="ORF">QBD03_00540</name>
</gene>
<dbReference type="RefSeq" id="WP_280103353.1">
    <property type="nucleotide sequence ID" value="NZ_CP122959.1"/>
</dbReference>
<sequence length="70" mass="7824">MVILETKKIQALYAKKIFNQIIKEVNVKPLAYEIVDANGDETAVLIGQAQWAQIQQLLAIKNIDIADIDS</sequence>
<organism evidence="1 2">
    <name type="scientific">Latilactobacillus sakei</name>
    <name type="common">Lactobacillus sakei</name>
    <dbReference type="NCBI Taxonomy" id="1599"/>
    <lineage>
        <taxon>Bacteria</taxon>
        <taxon>Bacillati</taxon>
        <taxon>Bacillota</taxon>
        <taxon>Bacilli</taxon>
        <taxon>Lactobacillales</taxon>
        <taxon>Lactobacillaceae</taxon>
        <taxon>Latilactobacillus</taxon>
    </lineage>
</organism>
<reference evidence="1" key="1">
    <citation type="submission" date="2023-04" db="EMBL/GenBank/DDBJ databases">
        <title>Novel strain of Lactilactobacillus sakei and use thereof.</title>
        <authorList>
            <person name="Kim S.Y."/>
        </authorList>
    </citation>
    <scope>NUCLEOTIDE SEQUENCE</scope>
    <source>
        <strain evidence="1">HUP1</strain>
    </source>
</reference>
<evidence type="ECO:0000313" key="1">
    <source>
        <dbReference type="EMBL" id="WGI20127.1"/>
    </source>
</evidence>
<protein>
    <submittedName>
        <fullName evidence="1">Uncharacterized protein</fullName>
    </submittedName>
</protein>
<dbReference type="Proteomes" id="UP001179858">
    <property type="component" value="Chromosome"/>
</dbReference>